<dbReference type="AlphaFoldDB" id="A0A5D3BSI3"/>
<dbReference type="Proteomes" id="UP000321947">
    <property type="component" value="Unassembled WGS sequence"/>
</dbReference>
<evidence type="ECO:0000313" key="2">
    <source>
        <dbReference type="EMBL" id="KAA0045525.1"/>
    </source>
</evidence>
<reference evidence="4 5" key="1">
    <citation type="submission" date="2019-08" db="EMBL/GenBank/DDBJ databases">
        <title>Draft genome sequences of two oriental melons (Cucumis melo L. var makuwa).</title>
        <authorList>
            <person name="Kwon S.-Y."/>
        </authorList>
    </citation>
    <scope>NUCLEOTIDE SEQUENCE [LARGE SCALE GENOMIC DNA]</scope>
    <source>
        <strain evidence="5">cv. Chang Bougi</strain>
        <strain evidence="4">cv. SW 3</strain>
        <tissue evidence="3">Leaf</tissue>
    </source>
</reference>
<evidence type="ECO:0000313" key="4">
    <source>
        <dbReference type="Proteomes" id="UP000321393"/>
    </source>
</evidence>
<dbReference type="PANTHER" id="PTHR31635">
    <property type="entry name" value="REVERSE TRANSCRIPTASE DOMAIN-CONTAINING PROTEIN-RELATED"/>
    <property type="match status" value="1"/>
</dbReference>
<protein>
    <submittedName>
        <fullName evidence="3">LINE-1 retrotransposable element ORF2 protein</fullName>
    </submittedName>
</protein>
<comment type="caution">
    <text evidence="3">The sequence shown here is derived from an EMBL/GenBank/DDBJ whole genome shotgun (WGS) entry which is preliminary data.</text>
</comment>
<dbReference type="EMBL" id="SSTE01014401">
    <property type="protein sequence ID" value="KAA0045525.1"/>
    <property type="molecule type" value="Genomic_DNA"/>
</dbReference>
<organism evidence="3 5">
    <name type="scientific">Cucumis melo var. makuwa</name>
    <name type="common">Oriental melon</name>
    <dbReference type="NCBI Taxonomy" id="1194695"/>
    <lineage>
        <taxon>Eukaryota</taxon>
        <taxon>Viridiplantae</taxon>
        <taxon>Streptophyta</taxon>
        <taxon>Embryophyta</taxon>
        <taxon>Tracheophyta</taxon>
        <taxon>Spermatophyta</taxon>
        <taxon>Magnoliopsida</taxon>
        <taxon>eudicotyledons</taxon>
        <taxon>Gunneridae</taxon>
        <taxon>Pentapetalae</taxon>
        <taxon>rosids</taxon>
        <taxon>fabids</taxon>
        <taxon>Cucurbitales</taxon>
        <taxon>Cucurbitaceae</taxon>
        <taxon>Benincaseae</taxon>
        <taxon>Cucumis</taxon>
    </lineage>
</organism>
<dbReference type="SUPFAM" id="SSF56672">
    <property type="entry name" value="DNA/RNA polymerases"/>
    <property type="match status" value="1"/>
</dbReference>
<name>A0A5D3BSI3_CUCMM</name>
<evidence type="ECO:0000313" key="3">
    <source>
        <dbReference type="EMBL" id="TYK02114.1"/>
    </source>
</evidence>
<dbReference type="PANTHER" id="PTHR31635:SF196">
    <property type="entry name" value="REVERSE TRANSCRIPTASE DOMAIN-CONTAINING PROTEIN-RELATED"/>
    <property type="match status" value="1"/>
</dbReference>
<evidence type="ECO:0000259" key="1">
    <source>
        <dbReference type="PROSITE" id="PS50878"/>
    </source>
</evidence>
<evidence type="ECO:0000313" key="5">
    <source>
        <dbReference type="Proteomes" id="UP000321947"/>
    </source>
</evidence>
<dbReference type="EMBL" id="SSTD01015891">
    <property type="protein sequence ID" value="TYK02114.1"/>
    <property type="molecule type" value="Genomic_DNA"/>
</dbReference>
<accession>A0A5D3BSI3</accession>
<gene>
    <name evidence="3" type="ORF">E5676_scaffold680G001030</name>
    <name evidence="2" type="ORF">E6C27_scaffold243G00110</name>
</gene>
<proteinExistence type="predicted"/>
<dbReference type="Pfam" id="PF00078">
    <property type="entry name" value="RVT_1"/>
    <property type="match status" value="1"/>
</dbReference>
<dbReference type="Proteomes" id="UP000321393">
    <property type="component" value="Unassembled WGS sequence"/>
</dbReference>
<dbReference type="InterPro" id="IPR000477">
    <property type="entry name" value="RT_dom"/>
</dbReference>
<dbReference type="PROSITE" id="PS50878">
    <property type="entry name" value="RT_POL"/>
    <property type="match status" value="1"/>
</dbReference>
<dbReference type="STRING" id="1194695.A0A5D3BSI3"/>
<dbReference type="InterPro" id="IPR043502">
    <property type="entry name" value="DNA/RNA_pol_sf"/>
</dbReference>
<dbReference type="OrthoDB" id="1932527at2759"/>
<sequence>MTKAIANRLKSTLPITISPIQLAFVKGRQITGVILMANEAVDFWLTSKTKGYVLKLDIEKAFDKVRWDFIDYMLKVKNYPLKWRSWIKACISNVQYSILINGRPKGRILPNRGLRQGDPISPFIFVIAMDYLS</sequence>
<feature type="domain" description="Reverse transcriptase" evidence="1">
    <location>
        <begin position="1"/>
        <end position="133"/>
    </location>
</feature>